<dbReference type="Pfam" id="PF04397">
    <property type="entry name" value="LytTR"/>
    <property type="match status" value="1"/>
</dbReference>
<feature type="transmembrane region" description="Helical" evidence="1">
    <location>
        <begin position="88"/>
        <end position="112"/>
    </location>
</feature>
<dbReference type="GO" id="GO:0003677">
    <property type="term" value="F:DNA binding"/>
    <property type="evidence" value="ECO:0007669"/>
    <property type="project" value="UniProtKB-KW"/>
</dbReference>
<dbReference type="PIRSF" id="PIRSF031767">
    <property type="entry name" value="MHYE_LytTR"/>
    <property type="match status" value="1"/>
</dbReference>
<keyword evidence="4" id="KW-1185">Reference proteome</keyword>
<keyword evidence="3" id="KW-0238">DNA-binding</keyword>
<evidence type="ECO:0000259" key="2">
    <source>
        <dbReference type="PROSITE" id="PS50930"/>
    </source>
</evidence>
<feature type="transmembrane region" description="Helical" evidence="1">
    <location>
        <begin position="56"/>
        <end position="76"/>
    </location>
</feature>
<keyword evidence="1" id="KW-0472">Membrane</keyword>
<accession>A0ABV3WM95</accession>
<keyword evidence="1" id="KW-1133">Transmembrane helix</keyword>
<dbReference type="InterPro" id="IPR007492">
    <property type="entry name" value="LytTR_DNA-bd_dom"/>
</dbReference>
<dbReference type="PANTHER" id="PTHR37299">
    <property type="entry name" value="TRANSCRIPTIONAL REGULATOR-RELATED"/>
    <property type="match status" value="1"/>
</dbReference>
<dbReference type="InterPro" id="IPR012379">
    <property type="entry name" value="LytTR_MHYE"/>
</dbReference>
<proteinExistence type="predicted"/>
<keyword evidence="1" id="KW-0812">Transmembrane</keyword>
<feature type="transmembrane region" description="Helical" evidence="1">
    <location>
        <begin position="20"/>
        <end position="41"/>
    </location>
</feature>
<evidence type="ECO:0000313" key="4">
    <source>
        <dbReference type="Proteomes" id="UP001559025"/>
    </source>
</evidence>
<dbReference type="Gene3D" id="2.40.50.1020">
    <property type="entry name" value="LytTr DNA-binding domain"/>
    <property type="match status" value="1"/>
</dbReference>
<organism evidence="3 4">
    <name type="scientific">Neoaquamicrobium sediminum</name>
    <dbReference type="NCBI Taxonomy" id="1849104"/>
    <lineage>
        <taxon>Bacteria</taxon>
        <taxon>Pseudomonadati</taxon>
        <taxon>Pseudomonadota</taxon>
        <taxon>Alphaproteobacteria</taxon>
        <taxon>Hyphomicrobiales</taxon>
        <taxon>Phyllobacteriaceae</taxon>
        <taxon>Neoaquamicrobium</taxon>
    </lineage>
</organism>
<protein>
    <submittedName>
        <fullName evidence="3">LytTR family DNA-binding domain-containing protein</fullName>
    </submittedName>
</protein>
<comment type="caution">
    <text evidence="3">The sequence shown here is derived from an EMBL/GenBank/DDBJ whole genome shotgun (WGS) entry which is preliminary data.</text>
</comment>
<dbReference type="PROSITE" id="PS50930">
    <property type="entry name" value="HTH_LYTTR"/>
    <property type="match status" value="1"/>
</dbReference>
<feature type="domain" description="HTH LytTR-type" evidence="2">
    <location>
        <begin position="179"/>
        <end position="281"/>
    </location>
</feature>
<evidence type="ECO:0000313" key="3">
    <source>
        <dbReference type="EMBL" id="MEX4005777.1"/>
    </source>
</evidence>
<dbReference type="RefSeq" id="WP_368801220.1">
    <property type="nucleotide sequence ID" value="NZ_JAZHFV010000001.1"/>
</dbReference>
<dbReference type="EMBL" id="JAZHFV010000001">
    <property type="protein sequence ID" value="MEX4005777.1"/>
    <property type="molecule type" value="Genomic_DNA"/>
</dbReference>
<name>A0ABV3WM95_9HYPH</name>
<gene>
    <name evidence="3" type="ORF">V1479_00590</name>
</gene>
<dbReference type="SMART" id="SM00850">
    <property type="entry name" value="LytTR"/>
    <property type="match status" value="1"/>
</dbReference>
<dbReference type="PANTHER" id="PTHR37299:SF1">
    <property type="entry name" value="STAGE 0 SPORULATION PROTEIN A HOMOLOG"/>
    <property type="match status" value="1"/>
</dbReference>
<sequence>MTMPEVLSDDEIERRIGRRVFLICLTFFPLVAAINAASWWTDAVRIGLAVDPLQPWFYEFTSIAVILALVPLVILLERRFPLAPGELLRTLAILAAGSVAFSLLHIAGMVLLRTFLAPLVLGGNYWFFDDPVTDLVYEFRKDLFPYAGIIAIATLSRSVEESRREAAATRAEARETGRLTLKSGGRSFFIDAGTTQWARAAGNYAEIRAGGRTLLPRVTLTALEQQLREAGVDMVRVHRSHLVNRSMVTEIVPAGDGDFRIRLRDGSEIRGSRRYRDQLGA</sequence>
<evidence type="ECO:0000256" key="1">
    <source>
        <dbReference type="SAM" id="Phobius"/>
    </source>
</evidence>
<reference evidence="3 4" key="1">
    <citation type="submission" date="2024-01" db="EMBL/GenBank/DDBJ databases">
        <title>New evidence supports the origin of RcGTA from prophage.</title>
        <authorList>
            <person name="Xu Y."/>
            <person name="Liu B."/>
            <person name="Chen F."/>
        </authorList>
    </citation>
    <scope>NUCLEOTIDE SEQUENCE [LARGE SCALE GENOMIC DNA]</scope>
    <source>
        <strain evidence="3 4">CBW1107-2</strain>
    </source>
</reference>
<dbReference type="InterPro" id="IPR046947">
    <property type="entry name" value="LytR-like"/>
</dbReference>
<dbReference type="Proteomes" id="UP001559025">
    <property type="component" value="Unassembled WGS sequence"/>
</dbReference>